<protein>
    <submittedName>
        <fullName evidence="1">ADP-ribosylglycohydrolase family protein</fullName>
    </submittedName>
</protein>
<keyword evidence="2" id="KW-1185">Reference proteome</keyword>
<dbReference type="RefSeq" id="WP_191156863.1">
    <property type="nucleotide sequence ID" value="NZ_JACWUN010000014.1"/>
</dbReference>
<dbReference type="InterPro" id="IPR036705">
    <property type="entry name" value="Ribosyl_crysJ1_sf"/>
</dbReference>
<dbReference type="Proteomes" id="UP000632828">
    <property type="component" value="Unassembled WGS sequence"/>
</dbReference>
<name>A0A8J6UQ13_9BACT</name>
<dbReference type="Pfam" id="PF03747">
    <property type="entry name" value="ADP_ribosyl_GH"/>
    <property type="match status" value="1"/>
</dbReference>
<dbReference type="PANTHER" id="PTHR16222">
    <property type="entry name" value="ADP-RIBOSYLGLYCOHYDROLASE"/>
    <property type="match status" value="1"/>
</dbReference>
<dbReference type="AlphaFoldDB" id="A0A8J6UQ13"/>
<proteinExistence type="predicted"/>
<dbReference type="SUPFAM" id="SSF101478">
    <property type="entry name" value="ADP-ribosylglycohydrolase"/>
    <property type="match status" value="1"/>
</dbReference>
<dbReference type="EMBL" id="JACWUN010000014">
    <property type="protein sequence ID" value="MBD1401339.1"/>
    <property type="molecule type" value="Genomic_DNA"/>
</dbReference>
<evidence type="ECO:0000313" key="1">
    <source>
        <dbReference type="EMBL" id="MBD1401339.1"/>
    </source>
</evidence>
<comment type="caution">
    <text evidence="1">The sequence shown here is derived from an EMBL/GenBank/DDBJ whole genome shotgun (WGS) entry which is preliminary data.</text>
</comment>
<dbReference type="InterPro" id="IPR005502">
    <property type="entry name" value="Ribosyl_crysJ1"/>
</dbReference>
<reference evidence="1" key="1">
    <citation type="submission" date="2020-09" db="EMBL/GenBank/DDBJ databases">
        <title>Pelobacter alkaliphilus sp. nov., a novel anaerobic arsenate-reducing bacterium from terrestrial mud volcano.</title>
        <authorList>
            <person name="Khomyakova M.A."/>
            <person name="Merkel A.Y."/>
            <person name="Slobodkin A.I."/>
        </authorList>
    </citation>
    <scope>NUCLEOTIDE SEQUENCE</scope>
    <source>
        <strain evidence="1">M08fum</strain>
    </source>
</reference>
<sequence length="366" mass="40622">MNLSHKKVEAALKNMFVADALAMPVHWFYNPVDIEKAFPGGVTRFEAAPAMHPSSIMSLHSTLAGGRGVQQKNRRQREIVGDVILKGKRPFWGQPNQHYHQGMLAGDNTLNAHCARVLIRTLTANRGHYDKQRFLDDYIDFMTAYPPRHPDTYAESYHRGFFANLESGKPRELCAAKTHDTPSIGGLVTIAPIVFSERLQGVSLSEVKEHCLQHLYLTHPDEMLAGVCGDYVQLLDDLLFRDPDQDSAAILVHAAKNSCGLDLENLTKKSLDDRHVVGRVFSSACYITDSWPSVLYLAYKYAATPQQALLANTNLGGDNVHRGIVLGVLLGLITGEVLHGWFDQLSQHLEIIQEINALMATSITEG</sequence>
<evidence type="ECO:0000313" key="2">
    <source>
        <dbReference type="Proteomes" id="UP000632828"/>
    </source>
</evidence>
<dbReference type="Gene3D" id="1.10.4080.10">
    <property type="entry name" value="ADP-ribosylation/Crystallin J1"/>
    <property type="match status" value="1"/>
</dbReference>
<accession>A0A8J6UQ13</accession>
<organism evidence="1 2">
    <name type="scientific">Pelovirga terrestris</name>
    <dbReference type="NCBI Taxonomy" id="2771352"/>
    <lineage>
        <taxon>Bacteria</taxon>
        <taxon>Pseudomonadati</taxon>
        <taxon>Thermodesulfobacteriota</taxon>
        <taxon>Desulfuromonadia</taxon>
        <taxon>Geobacterales</taxon>
        <taxon>Geobacteraceae</taxon>
        <taxon>Pelovirga</taxon>
    </lineage>
</organism>
<gene>
    <name evidence="1" type="ORF">ICT70_11710</name>
</gene>
<dbReference type="PANTHER" id="PTHR16222:SF34">
    <property type="entry name" value="ADP-RIBOSYLGLYCOHYDROLASE"/>
    <property type="match status" value="1"/>
</dbReference>
<dbReference type="InterPro" id="IPR050792">
    <property type="entry name" value="ADP-ribosylglycohydrolase"/>
</dbReference>